<protein>
    <submittedName>
        <fullName evidence="2">Uncharacterized protein</fullName>
    </submittedName>
</protein>
<comment type="caution">
    <text evidence="2">The sequence shown here is derived from an EMBL/GenBank/DDBJ whole genome shotgun (WGS) entry which is preliminary data.</text>
</comment>
<organism evidence="2 3">
    <name type="scientific">Paragonimus westermani</name>
    <dbReference type="NCBI Taxonomy" id="34504"/>
    <lineage>
        <taxon>Eukaryota</taxon>
        <taxon>Metazoa</taxon>
        <taxon>Spiralia</taxon>
        <taxon>Lophotrochozoa</taxon>
        <taxon>Platyhelminthes</taxon>
        <taxon>Trematoda</taxon>
        <taxon>Digenea</taxon>
        <taxon>Plagiorchiida</taxon>
        <taxon>Troglotremata</taxon>
        <taxon>Troglotrematidae</taxon>
        <taxon>Paragonimus</taxon>
    </lineage>
</organism>
<evidence type="ECO:0000313" key="3">
    <source>
        <dbReference type="Proteomes" id="UP000699462"/>
    </source>
</evidence>
<feature type="transmembrane region" description="Helical" evidence="1">
    <location>
        <begin position="52"/>
        <end position="74"/>
    </location>
</feature>
<evidence type="ECO:0000313" key="2">
    <source>
        <dbReference type="EMBL" id="KAF8568827.1"/>
    </source>
</evidence>
<keyword evidence="3" id="KW-1185">Reference proteome</keyword>
<proteinExistence type="predicted"/>
<gene>
    <name evidence="2" type="ORF">P879_01085</name>
</gene>
<evidence type="ECO:0000256" key="1">
    <source>
        <dbReference type="SAM" id="Phobius"/>
    </source>
</evidence>
<keyword evidence="1" id="KW-1133">Transmembrane helix</keyword>
<keyword evidence="1" id="KW-0472">Membrane</keyword>
<dbReference type="Proteomes" id="UP000699462">
    <property type="component" value="Unassembled WGS sequence"/>
</dbReference>
<name>A0A8T0DQ01_9TREM</name>
<dbReference type="OrthoDB" id="6279772at2759"/>
<dbReference type="AlphaFoldDB" id="A0A8T0DQ01"/>
<reference evidence="2 3" key="1">
    <citation type="submission" date="2019-07" db="EMBL/GenBank/DDBJ databases">
        <title>Annotation for the trematode Paragonimus westermani.</title>
        <authorList>
            <person name="Choi Y.-J."/>
        </authorList>
    </citation>
    <scope>NUCLEOTIDE SEQUENCE [LARGE SCALE GENOMIC DNA]</scope>
    <source>
        <strain evidence="2">180907_Pwestermani</strain>
    </source>
</reference>
<dbReference type="EMBL" id="JTDF01002403">
    <property type="protein sequence ID" value="KAF8568827.1"/>
    <property type="molecule type" value="Genomic_DNA"/>
</dbReference>
<accession>A0A8T0DQ01</accession>
<sequence length="166" mass="18285">MEGALASAVTLHYQQPDAPVTVVVGTSDKAVGVAMHASAKLKRNTAPSVANLSLYVGPYTIFATYSVAVTALFLRTTQPLLYASWSQSDRYSPRQTRWLDYTAQFSTDIRHISGAANAAWILHQEYTAYLQLTTRSHIAVQLQRNNLVARLSMILNAPAYVLSQCH</sequence>
<keyword evidence="1" id="KW-0812">Transmembrane</keyword>